<evidence type="ECO:0000259" key="8">
    <source>
        <dbReference type="PROSITE" id="PS50011"/>
    </source>
</evidence>
<reference evidence="9" key="1">
    <citation type="submission" date="2019-12" db="EMBL/GenBank/DDBJ databases">
        <authorList>
            <person name="Scholes J."/>
        </authorList>
    </citation>
    <scope>NUCLEOTIDE SEQUENCE</scope>
</reference>
<name>A0A9N7NJE4_STRHE</name>
<gene>
    <name evidence="9" type="ORF">SHERM_25524</name>
</gene>
<comment type="caution">
    <text evidence="9">The sequence shown here is derived from an EMBL/GenBank/DDBJ whole genome shotgun (WGS) entry which is preliminary data.</text>
</comment>
<keyword evidence="5" id="KW-0067">ATP-binding</keyword>
<dbReference type="OrthoDB" id="4062651at2759"/>
<dbReference type="InterPro" id="IPR008271">
    <property type="entry name" value="Ser/Thr_kinase_AS"/>
</dbReference>
<feature type="region of interest" description="Disordered" evidence="7">
    <location>
        <begin position="197"/>
        <end position="219"/>
    </location>
</feature>
<dbReference type="Pfam" id="PF00582">
    <property type="entry name" value="Usp"/>
    <property type="match status" value="1"/>
</dbReference>
<evidence type="ECO:0000256" key="2">
    <source>
        <dbReference type="ARBA" id="ARBA00012483"/>
    </source>
</evidence>
<sequence length="811" mass="90641">MWLPNAKGSTLGKKGGRNGLIAVAVDKDKGSQHAIKWAIDNLLAKGQTVILIHVIPRPSSYCETYSVDGVNGAAGPDKQALERQTKELLLTYHCFCTRKDILCFDVVLEDTDIAKAITEYVAHAAIENVVLGASHHGFIRRLKTVDVPSSVSKAAPDFCTVYVISKTKISAVKNASRIAPFTSPLTTQIHQMQQEAATAPYKHTPTIRRSTPRKSGVDETDLLKSPFMARGYNANMFDLSETDTDISFISSDRPSTDRASTIFFDGLDSGRTSRVSTSSESSFGSTPYGTKYSEISSFTDFSTSSLENDDVEAEMRRLKLELQKTMEMYSTACKEALSAKQKTVELHRWRIEEERRLEEAHQAEEAARQAAEEEKAKYKAAMQNAEAAQRITEIESQKRVNIEKRALAQDREAPAPLRYRRYSIGEIEEATEYFSESRKIGEGGYGPVYKCYLDYTAVAVKVLRPDAAQGRSQFHQEVEVLSCMRHPNLVLLLGACPEYGCLVYEHMAHGSLEDRLSSLPWPLRFRIAFEITMGLNFLHQTKPEPLVHRDLKPANILLDRNFVSKIADVGLARLVPPSVAEDVTQYRMTSAAGTFCYIDPEYQQTGMLGVKSDVYSLGIVLLQILTGRPAMGLTHHVGRAVEEGRLAEILDPAVPDWPHEEALVLARLALKCAELRRKDRPDLGKVVVPELNKLREFAEERMGNAFPFTNHTYASQNKDIKSDPDVASLHSRPAGFQSTASLPEKLSVAKDDQQRDFTNWKDDVSAEAFDLFIAWEYLGDINAHIYKSVEEYTCGIGFGIHHYPMHQNAER</sequence>
<evidence type="ECO:0000256" key="4">
    <source>
        <dbReference type="ARBA" id="ARBA00022786"/>
    </source>
</evidence>
<dbReference type="SMART" id="SM00220">
    <property type="entry name" value="S_TKc"/>
    <property type="match status" value="1"/>
</dbReference>
<dbReference type="Proteomes" id="UP001153555">
    <property type="component" value="Unassembled WGS sequence"/>
</dbReference>
<dbReference type="InterPro" id="IPR006016">
    <property type="entry name" value="UspA"/>
</dbReference>
<dbReference type="PROSITE" id="PS50011">
    <property type="entry name" value="PROTEIN_KINASE_DOM"/>
    <property type="match status" value="1"/>
</dbReference>
<keyword evidence="3" id="KW-0547">Nucleotide-binding</keyword>
<dbReference type="SUPFAM" id="SSF56112">
    <property type="entry name" value="Protein kinase-like (PK-like)"/>
    <property type="match status" value="1"/>
</dbReference>
<keyword evidence="9" id="KW-0418">Kinase</keyword>
<dbReference type="EMBL" id="CACSLK010027802">
    <property type="protein sequence ID" value="CAA0830048.1"/>
    <property type="molecule type" value="Genomic_DNA"/>
</dbReference>
<dbReference type="PROSITE" id="PS00108">
    <property type="entry name" value="PROTEIN_KINASE_ST"/>
    <property type="match status" value="1"/>
</dbReference>
<comment type="catalytic activity">
    <reaction evidence="1">
        <text>S-ubiquitinyl-[E2 ubiquitin-conjugating enzyme]-L-cysteine + [acceptor protein]-L-lysine = [E2 ubiquitin-conjugating enzyme]-L-cysteine + N(6)-ubiquitinyl-[acceptor protein]-L-lysine.</text>
        <dbReference type="EC" id="2.3.2.27"/>
    </reaction>
</comment>
<keyword evidence="9" id="KW-0378">Hydrolase</keyword>
<keyword evidence="4" id="KW-0833">Ubl conjugation pathway</keyword>
<dbReference type="InterPro" id="IPR000719">
    <property type="entry name" value="Prot_kinase_dom"/>
</dbReference>
<dbReference type="InterPro" id="IPR051348">
    <property type="entry name" value="U-box_ubiquitin_ligases"/>
</dbReference>
<dbReference type="Gene3D" id="3.40.50.620">
    <property type="entry name" value="HUPs"/>
    <property type="match status" value="1"/>
</dbReference>
<protein>
    <recommendedName>
        <fullName evidence="2">RING-type E3 ubiquitin transferase</fullName>
        <ecNumber evidence="2">2.3.2.27</ecNumber>
    </recommendedName>
</protein>
<evidence type="ECO:0000313" key="10">
    <source>
        <dbReference type="Proteomes" id="UP001153555"/>
    </source>
</evidence>
<dbReference type="AlphaFoldDB" id="A0A9N7NJE4"/>
<dbReference type="CDD" id="cd14066">
    <property type="entry name" value="STKc_IRAK"/>
    <property type="match status" value="1"/>
</dbReference>
<feature type="domain" description="Protein kinase" evidence="8">
    <location>
        <begin position="434"/>
        <end position="698"/>
    </location>
</feature>
<dbReference type="GO" id="GO:0016787">
    <property type="term" value="F:hydrolase activity"/>
    <property type="evidence" value="ECO:0007669"/>
    <property type="project" value="UniProtKB-KW"/>
</dbReference>
<dbReference type="FunFam" id="3.30.200.20:FF:000162">
    <property type="entry name" value="Adenine nucleotide alpha hydrolase-like domain kinase"/>
    <property type="match status" value="1"/>
</dbReference>
<dbReference type="Gene3D" id="3.30.200.20">
    <property type="entry name" value="Phosphorylase Kinase, domain 1"/>
    <property type="match status" value="1"/>
</dbReference>
<dbReference type="InterPro" id="IPR014729">
    <property type="entry name" value="Rossmann-like_a/b/a_fold"/>
</dbReference>
<accession>A0A9N7NJE4</accession>
<dbReference type="SUPFAM" id="SSF52402">
    <property type="entry name" value="Adenine nucleotide alpha hydrolases-like"/>
    <property type="match status" value="1"/>
</dbReference>
<keyword evidence="6" id="KW-0175">Coiled coil</keyword>
<evidence type="ECO:0000313" key="9">
    <source>
        <dbReference type="EMBL" id="CAA0830048.1"/>
    </source>
</evidence>
<evidence type="ECO:0000256" key="3">
    <source>
        <dbReference type="ARBA" id="ARBA00022741"/>
    </source>
</evidence>
<dbReference type="InterPro" id="IPR011009">
    <property type="entry name" value="Kinase-like_dom_sf"/>
</dbReference>
<dbReference type="GO" id="GO:0061630">
    <property type="term" value="F:ubiquitin protein ligase activity"/>
    <property type="evidence" value="ECO:0007669"/>
    <property type="project" value="UniProtKB-EC"/>
</dbReference>
<evidence type="ECO:0000256" key="7">
    <source>
        <dbReference type="SAM" id="MobiDB-lite"/>
    </source>
</evidence>
<evidence type="ECO:0000256" key="1">
    <source>
        <dbReference type="ARBA" id="ARBA00000900"/>
    </source>
</evidence>
<dbReference type="GO" id="GO:0004672">
    <property type="term" value="F:protein kinase activity"/>
    <property type="evidence" value="ECO:0007669"/>
    <property type="project" value="InterPro"/>
</dbReference>
<dbReference type="PANTHER" id="PTHR45647">
    <property type="entry name" value="OS02G0152300 PROTEIN"/>
    <property type="match status" value="1"/>
</dbReference>
<dbReference type="GO" id="GO:0005524">
    <property type="term" value="F:ATP binding"/>
    <property type="evidence" value="ECO:0007669"/>
    <property type="project" value="UniProtKB-KW"/>
</dbReference>
<dbReference type="CDD" id="cd01989">
    <property type="entry name" value="USP_STK_Ubox_N"/>
    <property type="match status" value="1"/>
</dbReference>
<dbReference type="Gene3D" id="1.10.510.10">
    <property type="entry name" value="Transferase(Phosphotransferase) domain 1"/>
    <property type="match status" value="1"/>
</dbReference>
<evidence type="ECO:0000256" key="5">
    <source>
        <dbReference type="ARBA" id="ARBA00022840"/>
    </source>
</evidence>
<feature type="coiled-coil region" evidence="6">
    <location>
        <begin position="308"/>
        <end position="391"/>
    </location>
</feature>
<keyword evidence="10" id="KW-1185">Reference proteome</keyword>
<organism evidence="9 10">
    <name type="scientific">Striga hermonthica</name>
    <name type="common">Purple witchweed</name>
    <name type="synonym">Buchnera hermonthica</name>
    <dbReference type="NCBI Taxonomy" id="68872"/>
    <lineage>
        <taxon>Eukaryota</taxon>
        <taxon>Viridiplantae</taxon>
        <taxon>Streptophyta</taxon>
        <taxon>Embryophyta</taxon>
        <taxon>Tracheophyta</taxon>
        <taxon>Spermatophyta</taxon>
        <taxon>Magnoliopsida</taxon>
        <taxon>eudicotyledons</taxon>
        <taxon>Gunneridae</taxon>
        <taxon>Pentapetalae</taxon>
        <taxon>asterids</taxon>
        <taxon>lamiids</taxon>
        <taxon>Lamiales</taxon>
        <taxon>Orobanchaceae</taxon>
        <taxon>Buchnereae</taxon>
        <taxon>Striga</taxon>
    </lineage>
</organism>
<dbReference type="EC" id="2.3.2.27" evidence="2"/>
<proteinExistence type="predicted"/>
<keyword evidence="9" id="KW-0808">Transferase</keyword>
<evidence type="ECO:0000256" key="6">
    <source>
        <dbReference type="SAM" id="Coils"/>
    </source>
</evidence>
<dbReference type="PANTHER" id="PTHR45647:SF84">
    <property type="entry name" value="U-BOX DOMAIN-CONTAINING PROTEIN 35-LIKE"/>
    <property type="match status" value="1"/>
</dbReference>
<dbReference type="Pfam" id="PF00069">
    <property type="entry name" value="Pkinase"/>
    <property type="match status" value="1"/>
</dbReference>